<dbReference type="WBParaSite" id="PDA_v2.g7663.t1">
    <property type="protein sequence ID" value="PDA_v2.g7663.t1"/>
    <property type="gene ID" value="PDA_v2.g7663"/>
</dbReference>
<feature type="domain" description="NR LBD" evidence="4">
    <location>
        <begin position="1"/>
        <end position="126"/>
    </location>
</feature>
<dbReference type="PANTHER" id="PTHR45680:SF29">
    <property type="entry name" value="NUCLEAR HORMONE RECEPTOR FAMILY"/>
    <property type="match status" value="1"/>
</dbReference>
<dbReference type="InterPro" id="IPR035500">
    <property type="entry name" value="NHR-like_dom_sf"/>
</dbReference>
<keyword evidence="5" id="KW-1185">Reference proteome</keyword>
<evidence type="ECO:0000313" key="5">
    <source>
        <dbReference type="Proteomes" id="UP000887578"/>
    </source>
</evidence>
<dbReference type="InterPro" id="IPR000536">
    <property type="entry name" value="Nucl_hrmn_rcpt_lig-bd"/>
</dbReference>
<evidence type="ECO:0000313" key="6">
    <source>
        <dbReference type="WBParaSite" id="PDA_v2.g7663.t1"/>
    </source>
</evidence>
<evidence type="ECO:0000256" key="1">
    <source>
        <dbReference type="ARBA" id="ARBA00023015"/>
    </source>
</evidence>
<dbReference type="Pfam" id="PF00104">
    <property type="entry name" value="Hormone_recep"/>
    <property type="match status" value="1"/>
</dbReference>
<evidence type="ECO:0000259" key="4">
    <source>
        <dbReference type="PROSITE" id="PS51843"/>
    </source>
</evidence>
<dbReference type="SUPFAM" id="SSF48508">
    <property type="entry name" value="Nuclear receptor ligand-binding domain"/>
    <property type="match status" value="1"/>
</dbReference>
<evidence type="ECO:0000256" key="3">
    <source>
        <dbReference type="ARBA" id="ARBA00023170"/>
    </source>
</evidence>
<dbReference type="InterPro" id="IPR051152">
    <property type="entry name" value="C.elegans_Orphan_NR"/>
</dbReference>
<dbReference type="Gene3D" id="1.10.565.10">
    <property type="entry name" value="Retinoid X Receptor"/>
    <property type="match status" value="1"/>
</dbReference>
<sequence length="126" mass="14921">MPSDEIQRIFSPSIKAIYEQVVRPIKRLKPSEFEYLTMMGLIIWKCENVELYSNFVDKAKSELLESLHNYFINEKKLFCYAQRLTEIMEIISAIEKAIDKTNEDAVLSQLFDVFQCDIYFSKLFDE</sequence>
<name>A0A914QZW7_9BILA</name>
<evidence type="ECO:0000256" key="2">
    <source>
        <dbReference type="ARBA" id="ARBA00023163"/>
    </source>
</evidence>
<organism evidence="5 6">
    <name type="scientific">Panagrolaimus davidi</name>
    <dbReference type="NCBI Taxonomy" id="227884"/>
    <lineage>
        <taxon>Eukaryota</taxon>
        <taxon>Metazoa</taxon>
        <taxon>Ecdysozoa</taxon>
        <taxon>Nematoda</taxon>
        <taxon>Chromadorea</taxon>
        <taxon>Rhabditida</taxon>
        <taxon>Tylenchina</taxon>
        <taxon>Panagrolaimomorpha</taxon>
        <taxon>Panagrolaimoidea</taxon>
        <taxon>Panagrolaimidae</taxon>
        <taxon>Panagrolaimus</taxon>
    </lineage>
</organism>
<keyword evidence="1" id="KW-0805">Transcription regulation</keyword>
<dbReference type="Proteomes" id="UP000887578">
    <property type="component" value="Unplaced"/>
</dbReference>
<proteinExistence type="predicted"/>
<accession>A0A914QZW7</accession>
<dbReference type="PANTHER" id="PTHR45680">
    <property type="entry name" value="NUCLEAR HORMONE RECEPTOR FAMILY"/>
    <property type="match status" value="1"/>
</dbReference>
<dbReference type="AlphaFoldDB" id="A0A914QZW7"/>
<keyword evidence="3" id="KW-0675">Receptor</keyword>
<reference evidence="6" key="1">
    <citation type="submission" date="2022-11" db="UniProtKB">
        <authorList>
            <consortium name="WormBaseParasite"/>
        </authorList>
    </citation>
    <scope>IDENTIFICATION</scope>
</reference>
<protein>
    <submittedName>
        <fullName evidence="6">NR LBD domain-containing protein</fullName>
    </submittedName>
</protein>
<dbReference type="PROSITE" id="PS51843">
    <property type="entry name" value="NR_LBD"/>
    <property type="match status" value="1"/>
</dbReference>
<keyword evidence="2" id="KW-0804">Transcription</keyword>